<evidence type="ECO:0000313" key="9">
    <source>
        <dbReference type="EMBL" id="RJL34698.1"/>
    </source>
</evidence>
<feature type="transmembrane region" description="Helical" evidence="8">
    <location>
        <begin position="429"/>
        <end position="446"/>
    </location>
</feature>
<evidence type="ECO:0000256" key="4">
    <source>
        <dbReference type="ARBA" id="ARBA00022679"/>
    </source>
</evidence>
<evidence type="ECO:0000256" key="6">
    <source>
        <dbReference type="ARBA" id="ARBA00022989"/>
    </source>
</evidence>
<name>A0A3A4B3C2_9ACTN</name>
<organism evidence="9 10">
    <name type="scientific">Bailinhaonella thermotolerans</name>
    <dbReference type="NCBI Taxonomy" id="1070861"/>
    <lineage>
        <taxon>Bacteria</taxon>
        <taxon>Bacillati</taxon>
        <taxon>Actinomycetota</taxon>
        <taxon>Actinomycetes</taxon>
        <taxon>Streptosporangiales</taxon>
        <taxon>Streptosporangiaceae</taxon>
        <taxon>Bailinhaonella</taxon>
    </lineage>
</organism>
<feature type="transmembrane region" description="Helical" evidence="8">
    <location>
        <begin position="20"/>
        <end position="39"/>
    </location>
</feature>
<evidence type="ECO:0000313" key="10">
    <source>
        <dbReference type="Proteomes" id="UP000265768"/>
    </source>
</evidence>
<gene>
    <name evidence="9" type="ORF">D5H75_09085</name>
</gene>
<feature type="transmembrane region" description="Helical" evidence="8">
    <location>
        <begin position="406"/>
        <end position="423"/>
    </location>
</feature>
<dbReference type="AlphaFoldDB" id="A0A3A4B3C2"/>
<reference evidence="9 10" key="1">
    <citation type="submission" date="2018-09" db="EMBL/GenBank/DDBJ databases">
        <title>YIM 75507 draft genome.</title>
        <authorList>
            <person name="Tang S."/>
            <person name="Feng Y."/>
        </authorList>
    </citation>
    <scope>NUCLEOTIDE SEQUENCE [LARGE SCALE GENOMIC DNA]</scope>
    <source>
        <strain evidence="9 10">YIM 75507</strain>
    </source>
</reference>
<keyword evidence="10" id="KW-1185">Reference proteome</keyword>
<feature type="transmembrane region" description="Helical" evidence="8">
    <location>
        <begin position="199"/>
        <end position="217"/>
    </location>
</feature>
<evidence type="ECO:0000256" key="8">
    <source>
        <dbReference type="SAM" id="Phobius"/>
    </source>
</evidence>
<keyword evidence="5 8" id="KW-0812">Transmembrane</keyword>
<dbReference type="OrthoDB" id="3212150at2"/>
<evidence type="ECO:0000256" key="3">
    <source>
        <dbReference type="ARBA" id="ARBA00022676"/>
    </source>
</evidence>
<evidence type="ECO:0000256" key="5">
    <source>
        <dbReference type="ARBA" id="ARBA00022692"/>
    </source>
</evidence>
<dbReference type="EMBL" id="QZEY01000002">
    <property type="protein sequence ID" value="RJL34698.1"/>
    <property type="molecule type" value="Genomic_DNA"/>
</dbReference>
<keyword evidence="7 8" id="KW-0472">Membrane</keyword>
<comment type="subcellular location">
    <subcellularLocation>
        <location evidence="1">Cell membrane</location>
        <topology evidence="1">Multi-pass membrane protein</topology>
    </subcellularLocation>
</comment>
<sequence>MAAPVAARRTLAGSLGGHGPFAAVLAVAAALRALTMLGFRPARIYYGDTFAYLRTALDLEPMWGFQPSGYAFFLRALRPFGSVEVVAGAQHALGLATGVLVYAILRRRGLPWWGASLATVPVLFDAQMLQLENALLSDTLFIFLVVAAVVALMWSPRPSGRAGLAAGPLLAAAALTRTIGLPLLLLFLAYLAARRSPRALVAAALAGLVPLAAYAGWYRAAHGTFRLAGGDGVALWARTMTFADCAVIRPPADLAALCPNGTVLDAASEYVWDPASPLNRLPGGPGANEDRARAFAVRAILAQPYDYAAAVARDVSLAFHWTPARHPERVTPAFGFHEGVIAQRPADAGAWRALRAYAPGTPEGYRAAEPYAGLLRAYQYPAYLRGPFLAAILLLGLLAVRRRGALLPWATAVALLVAPVAVLDFDHRYVLPVPPLACVAAALLFARRGARPRDQGQIRTL</sequence>
<accession>A0A3A4B3C2</accession>
<dbReference type="GO" id="GO:0009103">
    <property type="term" value="P:lipopolysaccharide biosynthetic process"/>
    <property type="evidence" value="ECO:0007669"/>
    <property type="project" value="UniProtKB-ARBA"/>
</dbReference>
<comment type="caution">
    <text evidence="9">The sequence shown here is derived from an EMBL/GenBank/DDBJ whole genome shotgun (WGS) entry which is preliminary data.</text>
</comment>
<feature type="transmembrane region" description="Helical" evidence="8">
    <location>
        <begin position="382"/>
        <end position="399"/>
    </location>
</feature>
<feature type="transmembrane region" description="Helical" evidence="8">
    <location>
        <begin position="135"/>
        <end position="154"/>
    </location>
</feature>
<evidence type="ECO:0008006" key="11">
    <source>
        <dbReference type="Google" id="ProtNLM"/>
    </source>
</evidence>
<proteinExistence type="predicted"/>
<keyword evidence="4" id="KW-0808">Transferase</keyword>
<evidence type="ECO:0000256" key="2">
    <source>
        <dbReference type="ARBA" id="ARBA00022475"/>
    </source>
</evidence>
<keyword evidence="3" id="KW-0328">Glycosyltransferase</keyword>
<dbReference type="InterPro" id="IPR050297">
    <property type="entry name" value="LipidA_mod_glycosyltrf_83"/>
</dbReference>
<keyword evidence="2" id="KW-1003">Cell membrane</keyword>
<evidence type="ECO:0000256" key="1">
    <source>
        <dbReference type="ARBA" id="ARBA00004651"/>
    </source>
</evidence>
<protein>
    <recommendedName>
        <fullName evidence="11">Glycosyltransferase RgtA/B/C/D-like domain-containing protein</fullName>
    </recommendedName>
</protein>
<dbReference type="Proteomes" id="UP000265768">
    <property type="component" value="Unassembled WGS sequence"/>
</dbReference>
<dbReference type="GO" id="GO:0016763">
    <property type="term" value="F:pentosyltransferase activity"/>
    <property type="evidence" value="ECO:0007669"/>
    <property type="project" value="TreeGrafter"/>
</dbReference>
<feature type="transmembrane region" description="Helical" evidence="8">
    <location>
        <begin position="166"/>
        <end position="192"/>
    </location>
</feature>
<dbReference type="PANTHER" id="PTHR33908">
    <property type="entry name" value="MANNOSYLTRANSFERASE YKCB-RELATED"/>
    <property type="match status" value="1"/>
</dbReference>
<keyword evidence="6 8" id="KW-1133">Transmembrane helix</keyword>
<evidence type="ECO:0000256" key="7">
    <source>
        <dbReference type="ARBA" id="ARBA00023136"/>
    </source>
</evidence>
<dbReference type="PANTHER" id="PTHR33908:SF11">
    <property type="entry name" value="MEMBRANE PROTEIN"/>
    <property type="match status" value="1"/>
</dbReference>
<feature type="transmembrane region" description="Helical" evidence="8">
    <location>
        <begin position="85"/>
        <end position="104"/>
    </location>
</feature>
<dbReference type="GO" id="GO:0005886">
    <property type="term" value="C:plasma membrane"/>
    <property type="evidence" value="ECO:0007669"/>
    <property type="project" value="UniProtKB-SubCell"/>
</dbReference>